<sequence>EMDDHITSEPIDLGRFDTQGFCRTGYPLRRHRFEALADAGCHEARQDWIRYIGPVDEFGGCNPVNGNFTALALPLVKPERLRSVAYVLEYAFLHDDVVEAVQAKAAAGSDVFELGDAEKRQQSIKSGRKQLQSKMILQLMRTDNVCTRRIMDKWTTMLSTTITHKSDRFSSLEEYLEFRITDTGAPFVESLMLWGMGMTLSKEEDEQLADVIRPCYASLALANDYFSFDREWEDAQSGGPEPMNAVWMHMQWHGIDTSTAKKLVREASNGYEADFIKRCDTFRRTNSLASEKLDRYLRALSYEVSGNVVWSLNCPRYHPAFRYYPNADVVGTVAVASRRGSRDEADGMTASHRLSITSQLTNSTSPETDLGSPWSTSRFSSFSECSSTEAQPHSETLKLPDEERLDHKLVNAPFGYLASLPSKGVRGTLIDALNVWCDLPEATLSAIKKVIDKLHTASLMMDDIEDGSDLRRGCPAAHQVFGSAQVINSASFAIVDAIRDSAEVPVPGATEMVLEHLRDLHVGQSYDLHWTRHGSCPSVDEYIEMVTKKTGGLFLMLSALMATHLSPSLQSFITDLTRNLGVYFQIRDDYQNLRSPAYHSQKGFCEDLDEGKISFPLVHYMNIGSDELGKIQLQELLQQRLDGGGLDLEQKKATLSLLEKGGSLDHTLKVLRGLEAEVERCVDRLESETGKENWVLRLCLEKLRV</sequence>
<feature type="compositionally biased region" description="Polar residues" evidence="4">
    <location>
        <begin position="357"/>
        <end position="367"/>
    </location>
</feature>
<dbReference type="Proteomes" id="UP001283341">
    <property type="component" value="Unassembled WGS sequence"/>
</dbReference>
<evidence type="ECO:0000313" key="5">
    <source>
        <dbReference type="EMBL" id="KAK3331321.1"/>
    </source>
</evidence>
<evidence type="ECO:0000256" key="1">
    <source>
        <dbReference type="ARBA" id="ARBA00022679"/>
    </source>
</evidence>
<dbReference type="InterPro" id="IPR033749">
    <property type="entry name" value="Polyprenyl_synt_CS"/>
</dbReference>
<dbReference type="EMBL" id="JAUEDM010000001">
    <property type="protein sequence ID" value="KAK3331321.1"/>
    <property type="molecule type" value="Genomic_DNA"/>
</dbReference>
<evidence type="ECO:0000313" key="6">
    <source>
        <dbReference type="Proteomes" id="UP001283341"/>
    </source>
</evidence>
<dbReference type="PANTHER" id="PTHR12001">
    <property type="entry name" value="GERANYLGERANYL PYROPHOSPHATE SYNTHASE"/>
    <property type="match status" value="1"/>
</dbReference>
<dbReference type="PROSITE" id="PS00444">
    <property type="entry name" value="POLYPRENYL_SYNTHASE_2"/>
    <property type="match status" value="1"/>
</dbReference>
<dbReference type="PANTHER" id="PTHR12001:SF72">
    <property type="entry name" value="THIJ_PFPI FAMILY PROTEIN (AFU_ORTHOLOGUE AFUA_3G01210)-RELATED"/>
    <property type="match status" value="1"/>
</dbReference>
<dbReference type="Pfam" id="PF00348">
    <property type="entry name" value="polyprenyl_synt"/>
    <property type="match status" value="1"/>
</dbReference>
<dbReference type="InterPro" id="IPR000092">
    <property type="entry name" value="Polyprenyl_synt"/>
</dbReference>
<keyword evidence="6" id="KW-1185">Reference proteome</keyword>
<keyword evidence="2" id="KW-0479">Metal-binding</keyword>
<keyword evidence="3" id="KW-0460">Magnesium</keyword>
<protein>
    <submittedName>
        <fullName evidence="5">Isoprenoid synthase domain-containing protein</fullName>
    </submittedName>
</protein>
<dbReference type="AlphaFoldDB" id="A0AAE0MG43"/>
<dbReference type="GO" id="GO:0046165">
    <property type="term" value="P:alcohol biosynthetic process"/>
    <property type="evidence" value="ECO:0007669"/>
    <property type="project" value="UniProtKB-ARBA"/>
</dbReference>
<keyword evidence="1" id="KW-0808">Transferase</keyword>
<dbReference type="GO" id="GO:0008299">
    <property type="term" value="P:isoprenoid biosynthetic process"/>
    <property type="evidence" value="ECO:0007669"/>
    <property type="project" value="InterPro"/>
</dbReference>
<gene>
    <name evidence="5" type="ORF">B0H66DRAFT_613591</name>
</gene>
<reference evidence="5" key="2">
    <citation type="submission" date="2023-06" db="EMBL/GenBank/DDBJ databases">
        <authorList>
            <consortium name="Lawrence Berkeley National Laboratory"/>
            <person name="Haridas S."/>
            <person name="Hensen N."/>
            <person name="Bonometti L."/>
            <person name="Westerberg I."/>
            <person name="Brannstrom I.O."/>
            <person name="Guillou S."/>
            <person name="Cros-Aarteil S."/>
            <person name="Calhoun S."/>
            <person name="Kuo A."/>
            <person name="Mondo S."/>
            <person name="Pangilinan J."/>
            <person name="Riley R."/>
            <person name="Labutti K."/>
            <person name="Andreopoulos B."/>
            <person name="Lipzen A."/>
            <person name="Chen C."/>
            <person name="Yanf M."/>
            <person name="Daum C."/>
            <person name="Ng V."/>
            <person name="Clum A."/>
            <person name="Steindorff A."/>
            <person name="Ohm R."/>
            <person name="Martin F."/>
            <person name="Silar P."/>
            <person name="Natvig D."/>
            <person name="Lalanne C."/>
            <person name="Gautier V."/>
            <person name="Ament-Velasquez S.L."/>
            <person name="Kruys A."/>
            <person name="Hutchinson M.I."/>
            <person name="Powell A.J."/>
            <person name="Barry K."/>
            <person name="Miller A.N."/>
            <person name="Grigoriev I.V."/>
            <person name="Debuchy R."/>
            <person name="Gladieux P."/>
            <person name="Thoren M.H."/>
            <person name="Johannesson H."/>
        </authorList>
    </citation>
    <scope>NUCLEOTIDE SEQUENCE</scope>
    <source>
        <strain evidence="5">CBS 118394</strain>
    </source>
</reference>
<feature type="non-terminal residue" evidence="5">
    <location>
        <position position="705"/>
    </location>
</feature>
<dbReference type="PROSITE" id="PS00723">
    <property type="entry name" value="POLYPRENYL_SYNTHASE_1"/>
    <property type="match status" value="1"/>
</dbReference>
<feature type="region of interest" description="Disordered" evidence="4">
    <location>
        <begin position="357"/>
        <end position="376"/>
    </location>
</feature>
<dbReference type="GO" id="GO:0043386">
    <property type="term" value="P:mycotoxin biosynthetic process"/>
    <property type="evidence" value="ECO:0007669"/>
    <property type="project" value="UniProtKB-ARBA"/>
</dbReference>
<feature type="non-terminal residue" evidence="5">
    <location>
        <position position="1"/>
    </location>
</feature>
<evidence type="ECO:0000256" key="2">
    <source>
        <dbReference type="ARBA" id="ARBA00022723"/>
    </source>
</evidence>
<dbReference type="InterPro" id="IPR008949">
    <property type="entry name" value="Isoprenoid_synthase_dom_sf"/>
</dbReference>
<evidence type="ECO:0000256" key="4">
    <source>
        <dbReference type="SAM" id="MobiDB-lite"/>
    </source>
</evidence>
<dbReference type="GO" id="GO:0004659">
    <property type="term" value="F:prenyltransferase activity"/>
    <property type="evidence" value="ECO:0007669"/>
    <property type="project" value="InterPro"/>
</dbReference>
<dbReference type="GO" id="GO:0046872">
    <property type="term" value="F:metal ion binding"/>
    <property type="evidence" value="ECO:0007669"/>
    <property type="project" value="UniProtKB-KW"/>
</dbReference>
<accession>A0AAE0MG43</accession>
<name>A0AAE0MG43_9PEZI</name>
<proteinExistence type="predicted"/>
<evidence type="ECO:0000256" key="3">
    <source>
        <dbReference type="ARBA" id="ARBA00022842"/>
    </source>
</evidence>
<dbReference type="Pfam" id="PF19086">
    <property type="entry name" value="Terpene_syn_C_2"/>
    <property type="match status" value="1"/>
</dbReference>
<dbReference type="SFLD" id="SFLDS00005">
    <property type="entry name" value="Isoprenoid_Synthase_Type_I"/>
    <property type="match status" value="1"/>
</dbReference>
<organism evidence="5 6">
    <name type="scientific">Apodospora peruviana</name>
    <dbReference type="NCBI Taxonomy" id="516989"/>
    <lineage>
        <taxon>Eukaryota</taxon>
        <taxon>Fungi</taxon>
        <taxon>Dikarya</taxon>
        <taxon>Ascomycota</taxon>
        <taxon>Pezizomycotina</taxon>
        <taxon>Sordariomycetes</taxon>
        <taxon>Sordariomycetidae</taxon>
        <taxon>Sordariales</taxon>
        <taxon>Lasiosphaeriaceae</taxon>
        <taxon>Apodospora</taxon>
    </lineage>
</organism>
<reference evidence="5" key="1">
    <citation type="journal article" date="2023" name="Mol. Phylogenet. Evol.">
        <title>Genome-scale phylogeny and comparative genomics of the fungal order Sordariales.</title>
        <authorList>
            <person name="Hensen N."/>
            <person name="Bonometti L."/>
            <person name="Westerberg I."/>
            <person name="Brannstrom I.O."/>
            <person name="Guillou S."/>
            <person name="Cros-Aarteil S."/>
            <person name="Calhoun S."/>
            <person name="Haridas S."/>
            <person name="Kuo A."/>
            <person name="Mondo S."/>
            <person name="Pangilinan J."/>
            <person name="Riley R."/>
            <person name="LaButti K."/>
            <person name="Andreopoulos B."/>
            <person name="Lipzen A."/>
            <person name="Chen C."/>
            <person name="Yan M."/>
            <person name="Daum C."/>
            <person name="Ng V."/>
            <person name="Clum A."/>
            <person name="Steindorff A."/>
            <person name="Ohm R.A."/>
            <person name="Martin F."/>
            <person name="Silar P."/>
            <person name="Natvig D.O."/>
            <person name="Lalanne C."/>
            <person name="Gautier V."/>
            <person name="Ament-Velasquez S.L."/>
            <person name="Kruys A."/>
            <person name="Hutchinson M.I."/>
            <person name="Powell A.J."/>
            <person name="Barry K."/>
            <person name="Miller A.N."/>
            <person name="Grigoriev I.V."/>
            <person name="Debuchy R."/>
            <person name="Gladieux P."/>
            <person name="Hiltunen Thoren M."/>
            <person name="Johannesson H."/>
        </authorList>
    </citation>
    <scope>NUCLEOTIDE SEQUENCE</scope>
    <source>
        <strain evidence="5">CBS 118394</strain>
    </source>
</reference>
<dbReference type="SUPFAM" id="SSF48576">
    <property type="entry name" value="Terpenoid synthases"/>
    <property type="match status" value="2"/>
</dbReference>
<comment type="caution">
    <text evidence="5">The sequence shown here is derived from an EMBL/GenBank/DDBJ whole genome shotgun (WGS) entry which is preliminary data.</text>
</comment>
<dbReference type="Gene3D" id="1.10.600.10">
    <property type="entry name" value="Farnesyl Diphosphate Synthase"/>
    <property type="match status" value="2"/>
</dbReference>